<gene>
    <name evidence="2" type="ORF">FA727_04320</name>
</gene>
<sequence>MIEITEVNDVTCVKGTTKQGSMDVYTFLVDGQLIDTGPESLLPELIPFFESNDFEKVIVTHHHEDHTGGAKWILDHKDVPIFIHPLAVDLCSEDAKYPFYRKLVWGERKAFKAEPITNTFQSRSYNWEAIHVPGHAFDHLAFLNQSTGVLFSGDLYVTPRPKLMLSFESAPDTMESIRKVLTYDFSELYCCHAGYVPNGKEMLKKKLEYMENKSGEIIHLYKQGLMSEEIKEKLLPSRHPIIQFSNHEWDTLHFITSVVEHYQKTK</sequence>
<proteinExistence type="predicted"/>
<evidence type="ECO:0000313" key="3">
    <source>
        <dbReference type="Proteomes" id="UP000307756"/>
    </source>
</evidence>
<comment type="caution">
    <text evidence="2">The sequence shown here is derived from an EMBL/GenBank/DDBJ whole genome shotgun (WGS) entry which is preliminary data.</text>
</comment>
<feature type="domain" description="Metallo-beta-lactamase" evidence="1">
    <location>
        <begin position="23"/>
        <end position="192"/>
    </location>
</feature>
<evidence type="ECO:0000313" key="2">
    <source>
        <dbReference type="EMBL" id="TKC18789.1"/>
    </source>
</evidence>
<dbReference type="RefSeq" id="WP_136829482.1">
    <property type="nucleotide sequence ID" value="NZ_SWBM01000001.1"/>
</dbReference>
<dbReference type="EMBL" id="SWBM01000001">
    <property type="protein sequence ID" value="TKC18789.1"/>
    <property type="molecule type" value="Genomic_DNA"/>
</dbReference>
<evidence type="ECO:0000259" key="1">
    <source>
        <dbReference type="SMART" id="SM00849"/>
    </source>
</evidence>
<reference evidence="2 3" key="1">
    <citation type="journal article" date="2011" name="J. Microbiol.">
        <title>Bacillus kyonggiensis sp. nov., isolated from soil of a lettuce field.</title>
        <authorList>
            <person name="Dong K."/>
            <person name="Lee S."/>
        </authorList>
    </citation>
    <scope>NUCLEOTIDE SEQUENCE [LARGE SCALE GENOMIC DNA]</scope>
    <source>
        <strain evidence="2 3">NB22</strain>
    </source>
</reference>
<keyword evidence="2" id="KW-0378">Hydrolase</keyword>
<accession>A0A4U1D891</accession>
<dbReference type="InterPro" id="IPR001279">
    <property type="entry name" value="Metallo-B-lactamas"/>
</dbReference>
<name>A0A4U1D891_9BACI</name>
<dbReference type="OrthoDB" id="235784at2"/>
<keyword evidence="3" id="KW-1185">Reference proteome</keyword>
<dbReference type="PANTHER" id="PTHR42951">
    <property type="entry name" value="METALLO-BETA-LACTAMASE DOMAIN-CONTAINING"/>
    <property type="match status" value="1"/>
</dbReference>
<dbReference type="SMART" id="SM00849">
    <property type="entry name" value="Lactamase_B"/>
    <property type="match status" value="1"/>
</dbReference>
<dbReference type="AlphaFoldDB" id="A0A4U1D891"/>
<dbReference type="Gene3D" id="3.60.15.10">
    <property type="entry name" value="Ribonuclease Z/Hydroxyacylglutathione hydrolase-like"/>
    <property type="match status" value="1"/>
</dbReference>
<organism evidence="2 3">
    <name type="scientific">Robertmurraya kyonggiensis</name>
    <dbReference type="NCBI Taxonomy" id="1037680"/>
    <lineage>
        <taxon>Bacteria</taxon>
        <taxon>Bacillati</taxon>
        <taxon>Bacillota</taxon>
        <taxon>Bacilli</taxon>
        <taxon>Bacillales</taxon>
        <taxon>Bacillaceae</taxon>
        <taxon>Robertmurraya</taxon>
    </lineage>
</organism>
<dbReference type="InterPro" id="IPR036866">
    <property type="entry name" value="RibonucZ/Hydroxyglut_hydro"/>
</dbReference>
<dbReference type="Proteomes" id="UP000307756">
    <property type="component" value="Unassembled WGS sequence"/>
</dbReference>
<protein>
    <submittedName>
        <fullName evidence="2">MBL fold metallo-hydrolase</fullName>
    </submittedName>
</protein>
<dbReference type="GO" id="GO:0016787">
    <property type="term" value="F:hydrolase activity"/>
    <property type="evidence" value="ECO:0007669"/>
    <property type="project" value="UniProtKB-KW"/>
</dbReference>
<dbReference type="SUPFAM" id="SSF56281">
    <property type="entry name" value="Metallo-hydrolase/oxidoreductase"/>
    <property type="match status" value="1"/>
</dbReference>
<dbReference type="InterPro" id="IPR050855">
    <property type="entry name" value="NDM-1-like"/>
</dbReference>
<dbReference type="Pfam" id="PF00753">
    <property type="entry name" value="Lactamase_B"/>
    <property type="match status" value="1"/>
</dbReference>